<dbReference type="Gramene" id="Psat06G0191400-T1">
    <property type="protein sequence ID" value="KAI5395538.1"/>
    <property type="gene ID" value="KIW84_061914"/>
</dbReference>
<protein>
    <submittedName>
        <fullName evidence="1">Uncharacterized protein</fullName>
    </submittedName>
</protein>
<dbReference type="EMBL" id="JAMSHJ010000006">
    <property type="protein sequence ID" value="KAI5395538.1"/>
    <property type="molecule type" value="Genomic_DNA"/>
</dbReference>
<dbReference type="PANTHER" id="PTHR42648">
    <property type="entry name" value="TRANSPOSASE, PUTATIVE-RELATED"/>
    <property type="match status" value="1"/>
</dbReference>
<reference evidence="1 2" key="1">
    <citation type="journal article" date="2022" name="Nat. Genet.">
        <title>Improved pea reference genome and pan-genome highlight genomic features and evolutionary characteristics.</title>
        <authorList>
            <person name="Yang T."/>
            <person name="Liu R."/>
            <person name="Luo Y."/>
            <person name="Hu S."/>
            <person name="Wang D."/>
            <person name="Wang C."/>
            <person name="Pandey M.K."/>
            <person name="Ge S."/>
            <person name="Xu Q."/>
            <person name="Li N."/>
            <person name="Li G."/>
            <person name="Huang Y."/>
            <person name="Saxena R.K."/>
            <person name="Ji Y."/>
            <person name="Li M."/>
            <person name="Yan X."/>
            <person name="He Y."/>
            <person name="Liu Y."/>
            <person name="Wang X."/>
            <person name="Xiang C."/>
            <person name="Varshney R.K."/>
            <person name="Ding H."/>
            <person name="Gao S."/>
            <person name="Zong X."/>
        </authorList>
    </citation>
    <scope>NUCLEOTIDE SEQUENCE [LARGE SCALE GENOMIC DNA]</scope>
    <source>
        <strain evidence="1 2">cv. Zhongwan 6</strain>
    </source>
</reference>
<accession>A0A9D4W5W8</accession>
<dbReference type="InterPro" id="IPR012337">
    <property type="entry name" value="RNaseH-like_sf"/>
</dbReference>
<sequence length="314" mass="35908">MGRSTTDMDEDLFETKVEVLDHIDKANDYDPEHLLQHNHADLECVDGYKVGVEFLGGSFDVDIEGTAHGTKHKKFYGVEMHEEVVRLVSEASLLQLAIQQLSQGTRHFHKLTCQHTSHQNETVERKHIEIVEMGLTLLAHVSMPITYWDQTFTTTIYLINILPTLGLAKFISPYAALYNKYPEYMALKVCLRHTKVINALMPKEIFSFKDVKFNEIEFPFSKLFPTIYDHKLTENVDLTSGFTMVNNPLYDSPPQMDDPIQPQPTHNVVSNKISTVQGHSIIQARHIPPHHTIENPREVDPVINVRTHKDTTVV</sequence>
<evidence type="ECO:0000313" key="2">
    <source>
        <dbReference type="Proteomes" id="UP001058974"/>
    </source>
</evidence>
<organism evidence="1 2">
    <name type="scientific">Pisum sativum</name>
    <name type="common">Garden pea</name>
    <name type="synonym">Lathyrus oleraceus</name>
    <dbReference type="NCBI Taxonomy" id="3888"/>
    <lineage>
        <taxon>Eukaryota</taxon>
        <taxon>Viridiplantae</taxon>
        <taxon>Streptophyta</taxon>
        <taxon>Embryophyta</taxon>
        <taxon>Tracheophyta</taxon>
        <taxon>Spermatophyta</taxon>
        <taxon>Magnoliopsida</taxon>
        <taxon>eudicotyledons</taxon>
        <taxon>Gunneridae</taxon>
        <taxon>Pentapetalae</taxon>
        <taxon>rosids</taxon>
        <taxon>fabids</taxon>
        <taxon>Fabales</taxon>
        <taxon>Fabaceae</taxon>
        <taxon>Papilionoideae</taxon>
        <taxon>50 kb inversion clade</taxon>
        <taxon>NPAAA clade</taxon>
        <taxon>Hologalegina</taxon>
        <taxon>IRL clade</taxon>
        <taxon>Fabeae</taxon>
        <taxon>Lathyrus</taxon>
    </lineage>
</organism>
<gene>
    <name evidence="1" type="ORF">KIW84_061914</name>
</gene>
<dbReference type="PANTHER" id="PTHR42648:SF26">
    <property type="entry name" value="INTEGRASE CATALYTIC DOMAIN-CONTAINING PROTEIN"/>
    <property type="match status" value="1"/>
</dbReference>
<evidence type="ECO:0000313" key="1">
    <source>
        <dbReference type="EMBL" id="KAI5395538.1"/>
    </source>
</evidence>
<dbReference type="SUPFAM" id="SSF53098">
    <property type="entry name" value="Ribonuclease H-like"/>
    <property type="match status" value="1"/>
</dbReference>
<dbReference type="Proteomes" id="UP001058974">
    <property type="component" value="Chromosome 6"/>
</dbReference>
<name>A0A9D4W5W8_PEA</name>
<proteinExistence type="predicted"/>
<dbReference type="AlphaFoldDB" id="A0A9D4W5W8"/>
<comment type="caution">
    <text evidence="1">The sequence shown here is derived from an EMBL/GenBank/DDBJ whole genome shotgun (WGS) entry which is preliminary data.</text>
</comment>
<keyword evidence="2" id="KW-1185">Reference proteome</keyword>
<dbReference type="InterPro" id="IPR039537">
    <property type="entry name" value="Retrotran_Ty1/copia-like"/>
</dbReference>